<proteinExistence type="predicted"/>
<evidence type="ECO:0000256" key="1">
    <source>
        <dbReference type="SAM" id="Phobius"/>
    </source>
</evidence>
<comment type="caution">
    <text evidence="2">The sequence shown here is derived from an EMBL/GenBank/DDBJ whole genome shotgun (WGS) entry which is preliminary data.</text>
</comment>
<dbReference type="AlphaFoldDB" id="A0A8S1QSM7"/>
<keyword evidence="3" id="KW-1185">Reference proteome</keyword>
<organism evidence="2 3">
    <name type="scientific">Paramecium sonneborni</name>
    <dbReference type="NCBI Taxonomy" id="65129"/>
    <lineage>
        <taxon>Eukaryota</taxon>
        <taxon>Sar</taxon>
        <taxon>Alveolata</taxon>
        <taxon>Ciliophora</taxon>
        <taxon>Intramacronucleata</taxon>
        <taxon>Oligohymenophorea</taxon>
        <taxon>Peniculida</taxon>
        <taxon>Parameciidae</taxon>
        <taxon>Paramecium</taxon>
    </lineage>
</organism>
<keyword evidence="1" id="KW-1133">Transmembrane helix</keyword>
<evidence type="ECO:0000313" key="2">
    <source>
        <dbReference type="EMBL" id="CAD8118669.1"/>
    </source>
</evidence>
<dbReference type="OrthoDB" id="303692at2759"/>
<protein>
    <recommendedName>
        <fullName evidence="4">Transmembrane protein</fullName>
    </recommendedName>
</protein>
<evidence type="ECO:0008006" key="4">
    <source>
        <dbReference type="Google" id="ProtNLM"/>
    </source>
</evidence>
<dbReference type="EMBL" id="CAJJDN010000118">
    <property type="protein sequence ID" value="CAD8118669.1"/>
    <property type="molecule type" value="Genomic_DNA"/>
</dbReference>
<dbReference type="Proteomes" id="UP000692954">
    <property type="component" value="Unassembled WGS sequence"/>
</dbReference>
<accession>A0A8S1QSM7</accession>
<feature type="transmembrane region" description="Helical" evidence="1">
    <location>
        <begin position="28"/>
        <end position="45"/>
    </location>
</feature>
<gene>
    <name evidence="2" type="ORF">PSON_ATCC_30995.1.T1180068</name>
</gene>
<feature type="transmembrane region" description="Helical" evidence="1">
    <location>
        <begin position="51"/>
        <end position="68"/>
    </location>
</feature>
<keyword evidence="1" id="KW-0472">Membrane</keyword>
<evidence type="ECO:0000313" key="3">
    <source>
        <dbReference type="Proteomes" id="UP000692954"/>
    </source>
</evidence>
<reference evidence="2" key="1">
    <citation type="submission" date="2021-01" db="EMBL/GenBank/DDBJ databases">
        <authorList>
            <consortium name="Genoscope - CEA"/>
            <person name="William W."/>
        </authorList>
    </citation>
    <scope>NUCLEOTIDE SEQUENCE</scope>
</reference>
<sequence>MNNLSLSFSDKLVETRYQNHKKELSQQLLKIQQGLVILILLYVLISSAFKQNWVSLCICGIGLILLIISVKLNIDRQEQCYLNNTIIIFMTIFNYYKSLQKILSETFQQTSYIDGYMLALATTSLLNQATFMQKCFIHISIYILLQIFEPNLIQEVWEQMILFLVYLTLHLIYLYKTEQISRQEYIQLIKHQNAEQQLVNQSGITLYIVNYKRDKNQILLSTYNNEDNITIQQQSQFISEIRNMKVFIKDQESQTYYKSQEEIQQDAMMTLEKFLFYFLSSPEKLKDYVNKFQINSLIKLQGVQNQENYNISIFKYFGEVPNAIILISQNKKDVFIEELKLRYKIFQQVLETIDDIFQSQVKMSLIYFKGLDKYQKVKSNNIDFCLYKKVQSKISKAYNDFQNIKDFFNLNSSFQRSIIQKFNFIQFLEEILIEIKAYFYQSKKFNYSITNKLKKDIVFQDQKQLKQLFLNLLYYISEHSQDIGIILEQGEDYSLKKQYFCIKIEFQGSSFSKDAIKGLPFINPNTLSELRHNAEQVYQLNLPMAIVIVRKLGPTNKIHIKQNNKNGSKSIEFFIFKELTEDFHLMPLKSQHPSNYLILNARSSIHAKHAAYFDLLSLSPRIQLDNFSEL</sequence>
<name>A0A8S1QSM7_9CILI</name>
<keyword evidence="1" id="KW-0812">Transmembrane</keyword>